<dbReference type="EMBL" id="JBJQOH010000004">
    <property type="protein sequence ID" value="KAL3687478.1"/>
    <property type="molecule type" value="Genomic_DNA"/>
</dbReference>
<dbReference type="Pfam" id="PF00069">
    <property type="entry name" value="Pkinase"/>
    <property type="match status" value="1"/>
</dbReference>
<dbReference type="InterPro" id="IPR011009">
    <property type="entry name" value="Kinase-like_dom_sf"/>
</dbReference>
<keyword evidence="9 13" id="KW-0067">ATP-binding</keyword>
<dbReference type="InterPro" id="IPR008271">
    <property type="entry name" value="Ser/Thr_kinase_AS"/>
</dbReference>
<comment type="caution">
    <text evidence="17">The sequence shown here is derived from an EMBL/GenBank/DDBJ whole genome shotgun (WGS) entry which is preliminary data.</text>
</comment>
<dbReference type="InterPro" id="IPR003591">
    <property type="entry name" value="Leu-rich_rpt_typical-subtyp"/>
</dbReference>
<dbReference type="PROSITE" id="PS00107">
    <property type="entry name" value="PROTEIN_KINASE_ATP"/>
    <property type="match status" value="1"/>
</dbReference>
<keyword evidence="18" id="KW-1185">Reference proteome</keyword>
<keyword evidence="5" id="KW-0732">Signal</keyword>
<evidence type="ECO:0000313" key="18">
    <source>
        <dbReference type="Proteomes" id="UP001633002"/>
    </source>
</evidence>
<evidence type="ECO:0000256" key="6">
    <source>
        <dbReference type="ARBA" id="ARBA00022737"/>
    </source>
</evidence>
<dbReference type="FunFam" id="1.10.510.10:FF:000384">
    <property type="entry name" value="G-type lectin S-receptor-like serine/threonine-protein kinase"/>
    <property type="match status" value="1"/>
</dbReference>
<dbReference type="InterPro" id="IPR025875">
    <property type="entry name" value="Leu-rich_rpt_4"/>
</dbReference>
<evidence type="ECO:0000256" key="10">
    <source>
        <dbReference type="ARBA" id="ARBA00022989"/>
    </source>
</evidence>
<dbReference type="Pfam" id="PF00560">
    <property type="entry name" value="LRR_1"/>
    <property type="match status" value="2"/>
</dbReference>
<keyword evidence="11 15" id="KW-0472">Membrane</keyword>
<dbReference type="PROSITE" id="PS50011">
    <property type="entry name" value="PROTEIN_KINASE_DOM"/>
    <property type="match status" value="1"/>
</dbReference>
<dbReference type="SUPFAM" id="SSF52058">
    <property type="entry name" value="L domain-like"/>
    <property type="match status" value="1"/>
</dbReference>
<evidence type="ECO:0000256" key="15">
    <source>
        <dbReference type="SAM" id="Phobius"/>
    </source>
</evidence>
<dbReference type="SMART" id="SM00369">
    <property type="entry name" value="LRR_TYP"/>
    <property type="match status" value="4"/>
</dbReference>
<keyword evidence="3" id="KW-0808">Transferase</keyword>
<dbReference type="Gene3D" id="3.30.200.20">
    <property type="entry name" value="Phosphorylase Kinase, domain 1"/>
    <property type="match status" value="1"/>
</dbReference>
<name>A0ABD3H7Q6_9MARC</name>
<dbReference type="FunFam" id="3.30.200.20:FF:000015">
    <property type="entry name" value="Somatic embryogenesis receptor kinase 1"/>
    <property type="match status" value="1"/>
</dbReference>
<dbReference type="PRINTS" id="PR00019">
    <property type="entry name" value="LEURICHRPT"/>
</dbReference>
<dbReference type="Pfam" id="PF12819">
    <property type="entry name" value="Malectin_like"/>
    <property type="match status" value="1"/>
</dbReference>
<evidence type="ECO:0000256" key="12">
    <source>
        <dbReference type="ARBA" id="ARBA00023180"/>
    </source>
</evidence>
<evidence type="ECO:0000256" key="7">
    <source>
        <dbReference type="ARBA" id="ARBA00022741"/>
    </source>
</evidence>
<dbReference type="Gene3D" id="3.80.10.10">
    <property type="entry name" value="Ribonuclease Inhibitor"/>
    <property type="match status" value="2"/>
</dbReference>
<dbReference type="PROSITE" id="PS00108">
    <property type="entry name" value="PROTEIN_KINASE_ST"/>
    <property type="match status" value="1"/>
</dbReference>
<keyword evidence="2" id="KW-0433">Leucine-rich repeat</keyword>
<dbReference type="SUPFAM" id="SSF56112">
    <property type="entry name" value="Protein kinase-like (PK-like)"/>
    <property type="match status" value="1"/>
</dbReference>
<evidence type="ECO:0000256" key="8">
    <source>
        <dbReference type="ARBA" id="ARBA00022777"/>
    </source>
</evidence>
<evidence type="ECO:0000256" key="2">
    <source>
        <dbReference type="ARBA" id="ARBA00022614"/>
    </source>
</evidence>
<evidence type="ECO:0000256" key="14">
    <source>
        <dbReference type="SAM" id="MobiDB-lite"/>
    </source>
</evidence>
<protein>
    <recommendedName>
        <fullName evidence="16">Protein kinase domain-containing protein</fullName>
    </recommendedName>
</protein>
<reference evidence="17 18" key="1">
    <citation type="submission" date="2024-09" db="EMBL/GenBank/DDBJ databases">
        <title>Chromosome-scale assembly of Riccia sorocarpa.</title>
        <authorList>
            <person name="Paukszto L."/>
        </authorList>
    </citation>
    <scope>NUCLEOTIDE SEQUENCE [LARGE SCALE GENOMIC DNA]</scope>
    <source>
        <strain evidence="17">LP-2024</strain>
        <tissue evidence="17">Aerial parts of the thallus</tissue>
    </source>
</reference>
<evidence type="ECO:0000256" key="9">
    <source>
        <dbReference type="ARBA" id="ARBA00022840"/>
    </source>
</evidence>
<accession>A0ABD3H7Q6</accession>
<evidence type="ECO:0000313" key="17">
    <source>
        <dbReference type="EMBL" id="KAL3687478.1"/>
    </source>
</evidence>
<proteinExistence type="predicted"/>
<dbReference type="FunFam" id="3.80.10.10:FF:000041">
    <property type="entry name" value="LRR receptor-like serine/threonine-protein kinase ERECTA"/>
    <property type="match status" value="1"/>
</dbReference>
<keyword evidence="12" id="KW-0325">Glycoprotein</keyword>
<dbReference type="InterPro" id="IPR000719">
    <property type="entry name" value="Prot_kinase_dom"/>
</dbReference>
<evidence type="ECO:0000256" key="1">
    <source>
        <dbReference type="ARBA" id="ARBA00004167"/>
    </source>
</evidence>
<gene>
    <name evidence="17" type="ORF">R1sor_013787</name>
</gene>
<feature type="transmembrane region" description="Helical" evidence="15">
    <location>
        <begin position="774"/>
        <end position="797"/>
    </location>
</feature>
<comment type="subcellular location">
    <subcellularLocation>
        <location evidence="1">Membrane</location>
        <topology evidence="1">Single-pass membrane protein</topology>
    </subcellularLocation>
</comment>
<organism evidence="17 18">
    <name type="scientific">Riccia sorocarpa</name>
    <dbReference type="NCBI Taxonomy" id="122646"/>
    <lineage>
        <taxon>Eukaryota</taxon>
        <taxon>Viridiplantae</taxon>
        <taxon>Streptophyta</taxon>
        <taxon>Embryophyta</taxon>
        <taxon>Marchantiophyta</taxon>
        <taxon>Marchantiopsida</taxon>
        <taxon>Marchantiidae</taxon>
        <taxon>Marchantiales</taxon>
        <taxon>Ricciaceae</taxon>
        <taxon>Riccia</taxon>
    </lineage>
</organism>
<feature type="binding site" evidence="13">
    <location>
        <position position="864"/>
    </location>
    <ligand>
        <name>ATP</name>
        <dbReference type="ChEBI" id="CHEBI:30616"/>
    </ligand>
</feature>
<sequence>MFSQKPIETKAVMGRVRSFWTLVFLGSLTFGLHILLVSSDSPEGFISINCGGSTGELQDPYTNLTWVTDEDYLQNIEDLDQENITIRASVRLEGTNPVDNAEQLKTAMVFYPANPSGVPRSKYCYRLPVYFNQSEKPRYFLLRATFPSRLLQPISLEVDLNRYSTRFYFSVDSTYVATIDLYEHEEQNIELVIAPLSDTVYVCLVPLEDRSSMPAISALELRPLGSLYPRSYDERTGGTYGPNSLQASYLVVISRFNFGGDPSSPSLRYPYDNHDRLWPAPRIPSDQVSEIRMVKNTTVIDTTTYPDTDYDFPAAMYSTAWEGVHLDTNISFTANLTEKRLQNPTPTFYVSVMFDGLQDTSSNTQRYIDILVNPGDGFQSFYDGLQVYNDWNWINHRKYSCMTDVVDFIVRVNGSSNSTPLVNGLDILGEFNPIITRTLSSDVKVISNLLPTVSNRSFDKSGDPCLPIPWAWIVCSLELPPRVTQINVTGKGIRGPLPLSLGELRRLTVLDMSNNSLTDRVPNSLGQITSLRVLNLESNNLSGVIPELDPKSFQNLEFLSLANNQFTGNLSSLVAALDDAITDLSVNHNSFTGPIPHELKNLTNLRLLDLSHNNLSGKLEADLSQLPKLETLMLNHNNFFGDVPDEIWYLPSLQTLNLNENSFTRLNLTTWYLSVNRANSFDGIIKGPLQVGLLRNHIEDVILPSLEADINIPSDNEIRRNSRPEAFILLGGNPWCKRHKAKDRTLIERYLCRSDPTDEFWKAPAEKHGVGTGVLVAVGVLCGLLVLVMSCILIFFLRRMRRRTLELQKIQEALAKENVKPPFFNYEDIKTATRNFSKDSVLGDGGYGTVYKAEMADGTIFAVKRLLSTEQNTADFLTEMVNISGIKHRHLIQLKGCCVREKQRMLVYEYAENKNLAEALWGPDRPFILSWKRRFNVCLGIARGLSYLHEELQPKMIHRDIKPENILLDKDYNAKIADFGLIRPTDTNITQVTLNIGGTRGYMPPEYMGEGMVSEKLDVFSFGIVLLEIVSGRKSIDHALEPDQIYLRNWALELYEQRKLLNLVDSELVGEYNEEEVLLVLQTALACCQMDTKRRPTMSQVVNRFTKNEDVAIDIIREIHGRRLNLDEIQEENSAVGPSVGPGSKENNGSEERTLISYNSQWSFPRQALEVTHMSPR</sequence>
<dbReference type="PANTHER" id="PTHR45631:SF68">
    <property type="entry name" value="REPEAT FAMILY PROTEIN, PUTATIVE, EXPRESSED-RELATED"/>
    <property type="match status" value="1"/>
</dbReference>
<dbReference type="InterPro" id="IPR001611">
    <property type="entry name" value="Leu-rich_rpt"/>
</dbReference>
<dbReference type="PANTHER" id="PTHR45631">
    <property type="entry name" value="OS07G0107800 PROTEIN-RELATED"/>
    <property type="match status" value="1"/>
</dbReference>
<dbReference type="InterPro" id="IPR032675">
    <property type="entry name" value="LRR_dom_sf"/>
</dbReference>
<dbReference type="GO" id="GO:0005524">
    <property type="term" value="F:ATP binding"/>
    <property type="evidence" value="ECO:0007669"/>
    <property type="project" value="UniProtKB-UniRule"/>
</dbReference>
<feature type="region of interest" description="Disordered" evidence="14">
    <location>
        <begin position="1133"/>
        <end position="1152"/>
    </location>
</feature>
<keyword evidence="10 15" id="KW-1133">Transmembrane helix</keyword>
<feature type="domain" description="Protein kinase" evidence="16">
    <location>
        <begin position="836"/>
        <end position="1106"/>
    </location>
</feature>
<keyword evidence="8" id="KW-0418">Kinase</keyword>
<dbReference type="PROSITE" id="PS51450">
    <property type="entry name" value="LRR"/>
    <property type="match status" value="1"/>
</dbReference>
<dbReference type="GO" id="GO:0016020">
    <property type="term" value="C:membrane"/>
    <property type="evidence" value="ECO:0007669"/>
    <property type="project" value="UniProtKB-SubCell"/>
</dbReference>
<dbReference type="InterPro" id="IPR024788">
    <property type="entry name" value="Malectin-like_Carb-bd_dom"/>
</dbReference>
<dbReference type="Proteomes" id="UP001633002">
    <property type="component" value="Unassembled WGS sequence"/>
</dbReference>
<evidence type="ECO:0000259" key="16">
    <source>
        <dbReference type="PROSITE" id="PS50011"/>
    </source>
</evidence>
<evidence type="ECO:0000256" key="11">
    <source>
        <dbReference type="ARBA" id="ARBA00023136"/>
    </source>
</evidence>
<dbReference type="AlphaFoldDB" id="A0ABD3H7Q6"/>
<evidence type="ECO:0000256" key="3">
    <source>
        <dbReference type="ARBA" id="ARBA00022679"/>
    </source>
</evidence>
<dbReference type="CDD" id="cd14066">
    <property type="entry name" value="STKc_IRAK"/>
    <property type="match status" value="1"/>
</dbReference>
<keyword evidence="7 13" id="KW-0547">Nucleotide-binding</keyword>
<dbReference type="Pfam" id="PF12799">
    <property type="entry name" value="LRR_4"/>
    <property type="match status" value="1"/>
</dbReference>
<dbReference type="SMART" id="SM00220">
    <property type="entry name" value="S_TKc"/>
    <property type="match status" value="1"/>
</dbReference>
<evidence type="ECO:0000256" key="5">
    <source>
        <dbReference type="ARBA" id="ARBA00022729"/>
    </source>
</evidence>
<evidence type="ECO:0000256" key="4">
    <source>
        <dbReference type="ARBA" id="ARBA00022692"/>
    </source>
</evidence>
<keyword evidence="6" id="KW-0677">Repeat</keyword>
<dbReference type="InterPro" id="IPR017441">
    <property type="entry name" value="Protein_kinase_ATP_BS"/>
</dbReference>
<dbReference type="GO" id="GO:0016301">
    <property type="term" value="F:kinase activity"/>
    <property type="evidence" value="ECO:0007669"/>
    <property type="project" value="UniProtKB-KW"/>
</dbReference>
<evidence type="ECO:0000256" key="13">
    <source>
        <dbReference type="PROSITE-ProRule" id="PRU10141"/>
    </source>
</evidence>
<dbReference type="Gene3D" id="1.10.510.10">
    <property type="entry name" value="Transferase(Phosphotransferase) domain 1"/>
    <property type="match status" value="1"/>
</dbReference>
<keyword evidence="4 15" id="KW-0812">Transmembrane</keyword>